<feature type="compositionally biased region" description="Low complexity" evidence="1">
    <location>
        <begin position="40"/>
        <end position="49"/>
    </location>
</feature>
<keyword evidence="2" id="KW-0732">Signal</keyword>
<feature type="chain" id="PRO_5043819561" evidence="2">
    <location>
        <begin position="19"/>
        <end position="101"/>
    </location>
</feature>
<proteinExistence type="predicted"/>
<organism evidence="3 4">
    <name type="scientific">Meganyctiphanes norvegica</name>
    <name type="common">Northern krill</name>
    <name type="synonym">Thysanopoda norvegica</name>
    <dbReference type="NCBI Taxonomy" id="48144"/>
    <lineage>
        <taxon>Eukaryota</taxon>
        <taxon>Metazoa</taxon>
        <taxon>Ecdysozoa</taxon>
        <taxon>Arthropoda</taxon>
        <taxon>Crustacea</taxon>
        <taxon>Multicrustacea</taxon>
        <taxon>Malacostraca</taxon>
        <taxon>Eumalacostraca</taxon>
        <taxon>Eucarida</taxon>
        <taxon>Euphausiacea</taxon>
        <taxon>Euphausiidae</taxon>
        <taxon>Meganyctiphanes</taxon>
    </lineage>
</organism>
<feature type="compositionally biased region" description="Basic and acidic residues" evidence="1">
    <location>
        <begin position="50"/>
        <end position="67"/>
    </location>
</feature>
<evidence type="ECO:0000256" key="1">
    <source>
        <dbReference type="SAM" id="MobiDB-lite"/>
    </source>
</evidence>
<sequence length="101" mass="11633">MRVLTLYIMGVALWGATSDRSVPNLEISDETLPDLPELQLHQQEQQQQQQHDHKEDDNIGRARRDTSDLEIEWTPETNACIIDNNHVFSIPSLYVCKSLCE</sequence>
<feature type="signal peptide" evidence="2">
    <location>
        <begin position="1"/>
        <end position="18"/>
    </location>
</feature>
<feature type="region of interest" description="Disordered" evidence="1">
    <location>
        <begin position="40"/>
        <end position="68"/>
    </location>
</feature>
<dbReference type="EMBL" id="CAXKWB010007072">
    <property type="protein sequence ID" value="CAL4085544.1"/>
    <property type="molecule type" value="Genomic_DNA"/>
</dbReference>
<name>A0AAV2QLD5_MEGNR</name>
<feature type="non-terminal residue" evidence="3">
    <location>
        <position position="101"/>
    </location>
</feature>
<evidence type="ECO:0000256" key="2">
    <source>
        <dbReference type="SAM" id="SignalP"/>
    </source>
</evidence>
<gene>
    <name evidence="3" type="ORF">MNOR_LOCUS12739</name>
</gene>
<comment type="caution">
    <text evidence="3">The sequence shown here is derived from an EMBL/GenBank/DDBJ whole genome shotgun (WGS) entry which is preliminary data.</text>
</comment>
<accession>A0AAV2QLD5</accession>
<dbReference type="AlphaFoldDB" id="A0AAV2QLD5"/>
<dbReference type="Proteomes" id="UP001497623">
    <property type="component" value="Unassembled WGS sequence"/>
</dbReference>
<keyword evidence="4" id="KW-1185">Reference proteome</keyword>
<reference evidence="3 4" key="1">
    <citation type="submission" date="2024-05" db="EMBL/GenBank/DDBJ databases">
        <authorList>
            <person name="Wallberg A."/>
        </authorList>
    </citation>
    <scope>NUCLEOTIDE SEQUENCE [LARGE SCALE GENOMIC DNA]</scope>
</reference>
<evidence type="ECO:0000313" key="3">
    <source>
        <dbReference type="EMBL" id="CAL4085544.1"/>
    </source>
</evidence>
<protein>
    <submittedName>
        <fullName evidence="3">Uncharacterized protein</fullName>
    </submittedName>
</protein>
<evidence type="ECO:0000313" key="4">
    <source>
        <dbReference type="Proteomes" id="UP001497623"/>
    </source>
</evidence>